<protein>
    <submittedName>
        <fullName evidence="1">Uncharacterized protein</fullName>
    </submittedName>
</protein>
<accession>E6YXE4</accession>
<reference evidence="1" key="1">
    <citation type="journal article" date="2011" name="PLoS Genet.">
        <title>Parallel evolution of a type IV secretion system in radiating lineages of the host-restricted bacterial pathogen Bartonella.</title>
        <authorList>
            <person name="Engel P."/>
            <person name="Salzburger W."/>
            <person name="Liesch M."/>
            <person name="Chang C.C."/>
            <person name="Maruyama S."/>
            <person name="Lanz C."/>
            <person name="Calteau A."/>
            <person name="Lajus A."/>
            <person name="Medigue C."/>
            <person name="Schuster S.C."/>
            <person name="Dehio C."/>
        </authorList>
    </citation>
    <scope>NUCLEOTIDE SEQUENCE</scope>
    <source>
        <strain evidence="1">R1</strain>
    </source>
</reference>
<proteinExistence type="predicted"/>
<name>E6YXE4_BARSR</name>
<dbReference type="EMBL" id="FN645506">
    <property type="protein sequence ID" value="CBI81532.1"/>
    <property type="molecule type" value="Genomic_DNA"/>
</dbReference>
<gene>
    <name evidence="1" type="ORF">B11C_10006</name>
</gene>
<organism evidence="1">
    <name type="scientific">Bartonella schoenbuchensis (strain DSM 13525 / NCTC 13165 / R1)</name>
    <dbReference type="NCBI Taxonomy" id="687861"/>
    <lineage>
        <taxon>Bacteria</taxon>
        <taxon>Pseudomonadati</taxon>
        <taxon>Pseudomonadota</taxon>
        <taxon>Alphaproteobacteria</taxon>
        <taxon>Hyphomicrobiales</taxon>
        <taxon>Bartonellaceae</taxon>
        <taxon>Bartonella</taxon>
    </lineage>
</organism>
<evidence type="ECO:0000313" key="1">
    <source>
        <dbReference type="EMBL" id="CBI81532.1"/>
    </source>
</evidence>
<sequence>MIISFLHFSAKQIYFYIFFDLISKFIELPLKSHFFVFIRYKVVAFYSQYRELFFVIIGYDSFHFTPSMIAEVQRSGKVVVVFPSPQRPYF</sequence>
<dbReference type="AlphaFoldDB" id="E6YXE4"/>